<evidence type="ECO:0000313" key="1">
    <source>
        <dbReference type="EMBL" id="GMQ62540.1"/>
    </source>
</evidence>
<gene>
    <name evidence="1" type="ORF">AN2V17_17720</name>
</gene>
<comment type="caution">
    <text evidence="1">The sequence shown here is derived from an EMBL/GenBank/DDBJ whole genome shotgun (WGS) entry which is preliminary data.</text>
</comment>
<proteinExistence type="predicted"/>
<organism evidence="1 2">
    <name type="scientific">Vallitalea maricola</name>
    <dbReference type="NCBI Taxonomy" id="3074433"/>
    <lineage>
        <taxon>Bacteria</taxon>
        <taxon>Bacillati</taxon>
        <taxon>Bacillota</taxon>
        <taxon>Clostridia</taxon>
        <taxon>Lachnospirales</taxon>
        <taxon>Vallitaleaceae</taxon>
        <taxon>Vallitalea</taxon>
    </lineage>
</organism>
<dbReference type="EMBL" id="BTPU01000027">
    <property type="protein sequence ID" value="GMQ62540.1"/>
    <property type="molecule type" value="Genomic_DNA"/>
</dbReference>
<sequence>MKKSTRKWITVAILATAAGIIFELPYMRYTFYDPLREGLGLTHEQFGELMSFYGTLAFIFYLPGGWLADRLSHKYLLGFSLVGTGLGGFYLSTWPDFGSAKILFAFWGITSIFTFWATLLKATSMLGDKSEQGKLFSLTEGGRGIITSVMALIATAMIARFGGSPGEFVFVLYLYSAVCILVGILAIIFVPHNKIPAEERENGMNVIKDMIEVAKMPITWLLAICIFSIYTVYTTSSYFTPYMTEVFGVSAATAALVATFKNHLFRPISGIVGTALTNKTGSSIPSMKISVVFLTALIVITLVLPVSTALLFVISIVIGLIGLMTFVLRGLYFAPVGEVGTPKRLLGAAMGLISTIAFTSDMFNFKIVGRILDNNPGISGYKMVFVYIIVLLVIAFVSLIFLKRASDNAISSNEESEKEEAVEKVV</sequence>
<dbReference type="Proteomes" id="UP001374599">
    <property type="component" value="Unassembled WGS sequence"/>
</dbReference>
<accession>A0ACB5UIZ4</accession>
<keyword evidence="2" id="KW-1185">Reference proteome</keyword>
<protein>
    <submittedName>
        <fullName evidence="1">MFS transporter</fullName>
    </submittedName>
</protein>
<name>A0ACB5UIZ4_9FIRM</name>
<evidence type="ECO:0000313" key="2">
    <source>
        <dbReference type="Proteomes" id="UP001374599"/>
    </source>
</evidence>
<reference evidence="1" key="1">
    <citation type="submission" date="2023-09" db="EMBL/GenBank/DDBJ databases">
        <title>Vallitalea sediminicola and Vallitalea maricola sp. nov., anaerobic bacteria isolated from marine sediment.</title>
        <authorList>
            <person name="Hirano S."/>
            <person name="Maeda A."/>
            <person name="Terahara T."/>
            <person name="Mori K."/>
            <person name="Hamada M."/>
            <person name="Matsumoto R."/>
            <person name="Kobayashi T."/>
        </authorList>
    </citation>
    <scope>NUCLEOTIDE SEQUENCE</scope>
    <source>
        <strain evidence="1">AN17-2</strain>
    </source>
</reference>